<dbReference type="EMBL" id="MVIE01000056">
    <property type="protein sequence ID" value="ORB33546.1"/>
    <property type="molecule type" value="Genomic_DNA"/>
</dbReference>
<feature type="compositionally biased region" description="Basic and acidic residues" evidence="1">
    <location>
        <begin position="182"/>
        <end position="200"/>
    </location>
</feature>
<accession>A0A1X0I4M6</accession>
<proteinExistence type="predicted"/>
<sequence length="238" mass="23528">MIEPLVVEPSRLEAAGNTLRELVFPVPPAPIVAPGTDSVSAAVNATLPIIESPVIDGLPAVKAALTKTGSSIAAAAAMYTDTDERLGDHLTQVEFRGAATEPAAGGSAEKPAGAPVDEPTDDKKAGPAKPPMQPATSAPQLDQMAGAAGSLGSVMQGMQGAMGSMQGMQGAGATPAQLADSTKPDDGARQVDEEKNHEGEQPGVPAEGAAPGSETSQGAPVAAPSTAGPEAAPSEITL</sequence>
<dbReference type="STRING" id="590652.BST39_26035"/>
<feature type="region of interest" description="Disordered" evidence="1">
    <location>
        <begin position="162"/>
        <end position="238"/>
    </location>
</feature>
<dbReference type="Proteomes" id="UP000192513">
    <property type="component" value="Unassembled WGS sequence"/>
</dbReference>
<keyword evidence="3" id="KW-1185">Reference proteome</keyword>
<comment type="caution">
    <text evidence="2">The sequence shown here is derived from an EMBL/GenBank/DDBJ whole genome shotgun (WGS) entry which is preliminary data.</text>
</comment>
<evidence type="ECO:0008006" key="4">
    <source>
        <dbReference type="Google" id="ProtNLM"/>
    </source>
</evidence>
<gene>
    <name evidence="2" type="ORF">BST39_26035</name>
</gene>
<evidence type="ECO:0000313" key="2">
    <source>
        <dbReference type="EMBL" id="ORB33546.1"/>
    </source>
</evidence>
<protein>
    <recommendedName>
        <fullName evidence="4">ESX-1 secretion-associated protein EspJ</fullName>
    </recommendedName>
</protein>
<dbReference type="OrthoDB" id="4753709at2"/>
<evidence type="ECO:0000256" key="1">
    <source>
        <dbReference type="SAM" id="MobiDB-lite"/>
    </source>
</evidence>
<name>A0A1X0I4M6_9MYCO</name>
<evidence type="ECO:0000313" key="3">
    <source>
        <dbReference type="Proteomes" id="UP000192513"/>
    </source>
</evidence>
<feature type="compositionally biased region" description="Low complexity" evidence="1">
    <location>
        <begin position="162"/>
        <end position="173"/>
    </location>
</feature>
<organism evidence="2 3">
    <name type="scientific">Mycobacterium paraseoulense</name>
    <dbReference type="NCBI Taxonomy" id="590652"/>
    <lineage>
        <taxon>Bacteria</taxon>
        <taxon>Bacillati</taxon>
        <taxon>Actinomycetota</taxon>
        <taxon>Actinomycetes</taxon>
        <taxon>Mycobacteriales</taxon>
        <taxon>Mycobacteriaceae</taxon>
        <taxon>Mycobacterium</taxon>
    </lineage>
</organism>
<feature type="region of interest" description="Disordered" evidence="1">
    <location>
        <begin position="99"/>
        <end position="139"/>
    </location>
</feature>
<dbReference type="AlphaFoldDB" id="A0A1X0I4M6"/>
<reference evidence="2 3" key="1">
    <citation type="submission" date="2017-02" db="EMBL/GenBank/DDBJ databases">
        <title>The new phylogeny of genus Mycobacterium.</title>
        <authorList>
            <person name="Tortoli E."/>
            <person name="Trovato A."/>
            <person name="Cirillo D.M."/>
        </authorList>
    </citation>
    <scope>NUCLEOTIDE SEQUENCE [LARGE SCALE GENOMIC DNA]</scope>
    <source>
        <strain evidence="2 3">DSM 45000</strain>
    </source>
</reference>
<dbReference type="RefSeq" id="WP_083175846.1">
    <property type="nucleotide sequence ID" value="NZ_AP022619.1"/>
</dbReference>